<protein>
    <submittedName>
        <fullName evidence="1">Uncharacterized protein</fullName>
    </submittedName>
</protein>
<evidence type="ECO:0000313" key="1">
    <source>
        <dbReference type="EMBL" id="UZC83382.1"/>
    </source>
</evidence>
<accession>A0A9E8AHV8</accession>
<reference evidence="1" key="1">
    <citation type="submission" date="2022-08" db="EMBL/GenBank/DDBJ databases">
        <authorList>
            <person name="Izraeli Y."/>
        </authorList>
    </citation>
    <scope>NUCLEOTIDE SEQUENCE</scope>
    <source>
        <strain evidence="1">K119</strain>
    </source>
</reference>
<proteinExistence type="predicted"/>
<organism evidence="1">
    <name type="scientific">Anagyrus vladimiri reovirus</name>
    <dbReference type="NCBI Taxonomy" id="2992174"/>
    <lineage>
        <taxon>Viruses</taxon>
        <taxon>Riboviria</taxon>
        <taxon>Orthornavirae</taxon>
        <taxon>Duplornaviricota</taxon>
        <taxon>Resentoviricetes</taxon>
        <taxon>Reovirales</taxon>
    </lineage>
</organism>
<sequence length="661" mass="75875">MYFVTKSDPLYPYAKTGQTIDLILKNEHGKIMKTDRKKIIKVDPCDTVNVLKYLQDTIGKIDRFLLSGERLGELLFKLSCDLNDEEKQRTLIDATERERTVVCEHVGQKIILNDASLRVKVEIGLFTTFTSYLCHLIADPYSNDVATIITLCDKIFKGNQMILSTYRSAVNCLSKRVDSKVKSLLHTSFQEEDTMKEARIQTQAFEINSMLVKFKDELANANLVTLEKVRESPKTCKCLTHEVTIPFVPFGERESVSTKIVRTCNHEKSYALILNSSCSSVFQLGCVNLYNDVKGYCYFHLRNKVIMNISVVLERGMGEILKEMVFGSSAIHLYKSTDKIASNLRNLVHMFPSLELKQTNSIRERVIGILKQHGFRISTQCVIDVTEVVVQWIVALRAFNIVSDLFSLAMSQHQRIMNLEGHISESRTNLEERVKFLPCPEILYFGDHYYNKYVQPCLERMMSKFKDCENVVIVDRQGLVTVPCGALLRKGEIFFHPCYMPYIMKGHHENVLFREVTFENLRQFDYGYTLYGKDIRRSVKRSFCRLCSREYYMPHSARLCTLRCTVLIHVLPKLKNSNSLLTILPPSEYDVTFGDFEVNESFGLEVVPQEFVEVAGPQLVTEVPYLDERVLIESDGSDGVTSSVERILSLNGRFKNVNFED</sequence>
<dbReference type="EMBL" id="OP349057">
    <property type="protein sequence ID" value="UZC83382.1"/>
    <property type="molecule type" value="Genomic_RNA"/>
</dbReference>
<name>A0A9E8AHV8_9REOV</name>